<dbReference type="InterPro" id="IPR014503">
    <property type="entry name" value="Clavaminate_syn-like"/>
</dbReference>
<dbReference type="AlphaFoldDB" id="A0A0N1JXT0"/>
<evidence type="ECO:0000256" key="4">
    <source>
        <dbReference type="ARBA" id="ARBA00023004"/>
    </source>
</evidence>
<proteinExistence type="inferred from homology"/>
<dbReference type="SUPFAM" id="SSF51197">
    <property type="entry name" value="Clavaminate synthase-like"/>
    <property type="match status" value="1"/>
</dbReference>
<dbReference type="Proteomes" id="UP000037982">
    <property type="component" value="Unassembled WGS sequence"/>
</dbReference>
<dbReference type="Gene3D" id="3.60.130.10">
    <property type="entry name" value="Clavaminate synthase-like"/>
    <property type="match status" value="1"/>
</dbReference>
<accession>A0A0N1JXT0</accession>
<organism evidence="7 8">
    <name type="scientific">Streptomyces chattanoogensis</name>
    <dbReference type="NCBI Taxonomy" id="66876"/>
    <lineage>
        <taxon>Bacteria</taxon>
        <taxon>Bacillati</taxon>
        <taxon>Actinomycetota</taxon>
        <taxon>Actinomycetes</taxon>
        <taxon>Kitasatosporales</taxon>
        <taxon>Streptomycetaceae</taxon>
        <taxon>Streptomyces</taxon>
    </lineage>
</organism>
<comment type="similarity">
    <text evidence="1">Belongs to the clavaminate synthase family.</text>
</comment>
<dbReference type="InterPro" id="IPR042098">
    <property type="entry name" value="TauD-like_sf"/>
</dbReference>
<feature type="binding site" evidence="5">
    <location>
        <position position="168"/>
    </location>
    <ligand>
        <name>Fe cation</name>
        <dbReference type="ChEBI" id="CHEBI:24875"/>
    </ligand>
</feature>
<evidence type="ECO:0000313" key="8">
    <source>
        <dbReference type="Proteomes" id="UP000037982"/>
    </source>
</evidence>
<keyword evidence="8" id="KW-1185">Reference proteome</keyword>
<evidence type="ECO:0000313" key="7">
    <source>
        <dbReference type="EMBL" id="KPC64156.1"/>
    </source>
</evidence>
<evidence type="ECO:0000256" key="2">
    <source>
        <dbReference type="ARBA" id="ARBA00022723"/>
    </source>
</evidence>
<dbReference type="PIRSF" id="PIRSF019543">
    <property type="entry name" value="Clavaminate_syn"/>
    <property type="match status" value="1"/>
</dbReference>
<evidence type="ECO:0000256" key="1">
    <source>
        <dbReference type="ARBA" id="ARBA00008425"/>
    </source>
</evidence>
<dbReference type="GO" id="GO:0005506">
    <property type="term" value="F:iron ion binding"/>
    <property type="evidence" value="ECO:0007669"/>
    <property type="project" value="InterPro"/>
</dbReference>
<dbReference type="InterPro" id="IPR003819">
    <property type="entry name" value="TauD/TfdA-like"/>
</dbReference>
<dbReference type="NCBIfam" id="NF041363">
    <property type="entry name" value="GntD_guanitoxin"/>
    <property type="match status" value="1"/>
</dbReference>
<dbReference type="InterPro" id="IPR053447">
    <property type="entry name" value="Alpha-KG_dependent_hydroxylase"/>
</dbReference>
<evidence type="ECO:0000256" key="3">
    <source>
        <dbReference type="ARBA" id="ARBA00023002"/>
    </source>
</evidence>
<evidence type="ECO:0000259" key="6">
    <source>
        <dbReference type="Pfam" id="PF02668"/>
    </source>
</evidence>
<comment type="caution">
    <text evidence="7">The sequence shown here is derived from an EMBL/GenBank/DDBJ whole genome shotgun (WGS) entry which is preliminary data.</text>
</comment>
<evidence type="ECO:0000256" key="5">
    <source>
        <dbReference type="PIRSR" id="PIRSR019543-2"/>
    </source>
</evidence>
<name>A0A0N1JXT0_9ACTN</name>
<feature type="domain" description="TauD/TfdA-like" evidence="6">
    <location>
        <begin position="151"/>
        <end position="332"/>
    </location>
</feature>
<sequence length="354" mass="39146">MTSGPEEGKAMPQVDAPAVYDLDPGELQEIEELLDDIAHDTFTAGAADPGGEAFYREGKELTTRLPAGLRRFLYTFRTEEPAAAAIVRGLPVDDAAIGPTPAHWRAAAASPAGRREEAYLALVGLALGEPFTWSTLQQGRMIQNVLPIAGEEAEQNGHGQVTLEWHTEDGFHPYRCDHLLLMGMRNHDAIGTTLASVRDVRLSAQDRAILAEKRFHILPDDEHLRQSAALDPHHPGLARMRRMRDEPEPVAVLFGAQDSPYLRIDPVYMRCLPGDTAAEPALKNLTGELDRAQQTVAVHPGEILLIDNYRAVHGRQSFTARYDGTDRWLKKITVTADLRRSRDQRAHAASRVIL</sequence>
<dbReference type="GO" id="GO:0016491">
    <property type="term" value="F:oxidoreductase activity"/>
    <property type="evidence" value="ECO:0007669"/>
    <property type="project" value="UniProtKB-KW"/>
</dbReference>
<keyword evidence="2 5" id="KW-0479">Metal-binding</keyword>
<keyword evidence="3" id="KW-0560">Oxidoreductase</keyword>
<gene>
    <name evidence="7" type="ORF">ADL29_14205</name>
</gene>
<reference evidence="8" key="1">
    <citation type="submission" date="2015-07" db="EMBL/GenBank/DDBJ databases">
        <authorList>
            <person name="Ju K.-S."/>
            <person name="Doroghazi J.R."/>
            <person name="Metcalf W.W."/>
        </authorList>
    </citation>
    <scope>NUCLEOTIDE SEQUENCE [LARGE SCALE GENOMIC DNA]</scope>
    <source>
        <strain evidence="8">NRRL ISP-5002</strain>
    </source>
</reference>
<feature type="binding site" evidence="5">
    <location>
        <position position="166"/>
    </location>
    <ligand>
        <name>Fe cation</name>
        <dbReference type="ChEBI" id="CHEBI:24875"/>
    </ligand>
</feature>
<dbReference type="Pfam" id="PF02668">
    <property type="entry name" value="TauD"/>
    <property type="match status" value="1"/>
</dbReference>
<dbReference type="PATRIC" id="fig|66876.3.peg.3133"/>
<protein>
    <recommendedName>
        <fullName evidence="6">TauD/TfdA-like domain-containing protein</fullName>
    </recommendedName>
</protein>
<keyword evidence="4 5" id="KW-0408">Iron</keyword>
<dbReference type="EMBL" id="LGKG01000112">
    <property type="protein sequence ID" value="KPC64156.1"/>
    <property type="molecule type" value="Genomic_DNA"/>
</dbReference>